<dbReference type="GeneID" id="6070547"/>
<proteinExistence type="predicted"/>
<dbReference type="RefSeq" id="XP_001891279.1">
    <property type="nucleotide sequence ID" value="XM_001891244.1"/>
</dbReference>
<dbReference type="AlphaFoldDB" id="B0CT04"/>
<accession>B0CT04</accession>
<name>B0CT04_LACBS</name>
<dbReference type="RefSeq" id="XP_001874411.1">
    <property type="nucleotide sequence ID" value="XM_001874376.1"/>
</dbReference>
<reference evidence="2 3" key="1">
    <citation type="journal article" date="2008" name="Nature">
        <title>The genome of Laccaria bicolor provides insights into mycorrhizal symbiosis.</title>
        <authorList>
            <person name="Martin F."/>
            <person name="Aerts A."/>
            <person name="Ahren D."/>
            <person name="Brun A."/>
            <person name="Danchin E.G.J."/>
            <person name="Duchaussoy F."/>
            <person name="Gibon J."/>
            <person name="Kohler A."/>
            <person name="Lindquist E."/>
            <person name="Pereda V."/>
            <person name="Salamov A."/>
            <person name="Shapiro H.J."/>
            <person name="Wuyts J."/>
            <person name="Blaudez D."/>
            <person name="Buee M."/>
            <person name="Brokstein P."/>
            <person name="Canbaeck B."/>
            <person name="Cohen D."/>
            <person name="Courty P.E."/>
            <person name="Coutinho P.M."/>
            <person name="Delaruelle C."/>
            <person name="Detter J.C."/>
            <person name="Deveau A."/>
            <person name="DiFazio S."/>
            <person name="Duplessis S."/>
            <person name="Fraissinet-Tachet L."/>
            <person name="Lucic E."/>
            <person name="Frey-Klett P."/>
            <person name="Fourrey C."/>
            <person name="Feussner I."/>
            <person name="Gay G."/>
            <person name="Grimwood J."/>
            <person name="Hoegger P.J."/>
            <person name="Jain P."/>
            <person name="Kilaru S."/>
            <person name="Labbe J."/>
            <person name="Lin Y.C."/>
            <person name="Legue V."/>
            <person name="Le Tacon F."/>
            <person name="Marmeisse R."/>
            <person name="Melayah D."/>
            <person name="Montanini B."/>
            <person name="Muratet M."/>
            <person name="Nehls U."/>
            <person name="Niculita-Hirzel H."/>
            <person name="Oudot-Le Secq M.P."/>
            <person name="Peter M."/>
            <person name="Quesneville H."/>
            <person name="Rajashekar B."/>
            <person name="Reich M."/>
            <person name="Rouhier N."/>
            <person name="Schmutz J."/>
            <person name="Yin T."/>
            <person name="Chalot M."/>
            <person name="Henrissat B."/>
            <person name="Kuees U."/>
            <person name="Lucas S."/>
            <person name="Van de Peer Y."/>
            <person name="Podila G.K."/>
            <person name="Polle A."/>
            <person name="Pukkila P.J."/>
            <person name="Richardson P.M."/>
            <person name="Rouze P."/>
            <person name="Sanders I.R."/>
            <person name="Stajich J.E."/>
            <person name="Tunlid A."/>
            <person name="Tuskan G."/>
            <person name="Grigoriev I.V."/>
        </authorList>
    </citation>
    <scope>NUCLEOTIDE SEQUENCE [LARGE SCALE GENOMIC DNA]</scope>
    <source>
        <strain evidence="3">S238N-H82 / ATCC MYA-4686</strain>
    </source>
</reference>
<dbReference type="Proteomes" id="UP000001194">
    <property type="component" value="Unassembled WGS sequence"/>
</dbReference>
<dbReference type="KEGG" id="lbc:LACBIDRAFT_313045"/>
<dbReference type="KEGG" id="lbc:LACBIDRAFT_304949"/>
<protein>
    <submittedName>
        <fullName evidence="2">Predicted protein</fullName>
    </submittedName>
</protein>
<dbReference type="HOGENOM" id="CLU_2996848_0_0_1"/>
<keyword evidence="3" id="KW-1185">Reference proteome</keyword>
<dbReference type="EMBL" id="DS547092">
    <property type="protein sequence ID" value="EDR13852.1"/>
    <property type="molecule type" value="Genomic_DNA"/>
</dbReference>
<evidence type="ECO:0000313" key="1">
    <source>
        <dbReference type="EMBL" id="EDQ98070.1"/>
    </source>
</evidence>
<sequence>MQRGRKEGRKGAAVGGKFSCLMECECKIEDCQTGGYHFYDKTKAIACRAVCISPQVL</sequence>
<dbReference type="InParanoid" id="B0CT04"/>
<gene>
    <name evidence="2" type="ORF">LACBIDRAFT_304949</name>
    <name evidence="1" type="ORF">LACBIDRAFT_313045</name>
</gene>
<dbReference type="EMBL" id="DS547598">
    <property type="protein sequence ID" value="EDQ98070.1"/>
    <property type="molecule type" value="Genomic_DNA"/>
</dbReference>
<evidence type="ECO:0000313" key="2">
    <source>
        <dbReference type="EMBL" id="EDR13852.1"/>
    </source>
</evidence>
<organism evidence="3">
    <name type="scientific">Laccaria bicolor (strain S238N-H82 / ATCC MYA-4686)</name>
    <name type="common">Bicoloured deceiver</name>
    <name type="synonym">Laccaria laccata var. bicolor</name>
    <dbReference type="NCBI Taxonomy" id="486041"/>
    <lineage>
        <taxon>Eukaryota</taxon>
        <taxon>Fungi</taxon>
        <taxon>Dikarya</taxon>
        <taxon>Basidiomycota</taxon>
        <taxon>Agaricomycotina</taxon>
        <taxon>Agaricomycetes</taxon>
        <taxon>Agaricomycetidae</taxon>
        <taxon>Agaricales</taxon>
        <taxon>Agaricineae</taxon>
        <taxon>Hydnangiaceae</taxon>
        <taxon>Laccaria</taxon>
    </lineage>
</organism>
<dbReference type="GeneID" id="6086935"/>
<evidence type="ECO:0000313" key="3">
    <source>
        <dbReference type="Proteomes" id="UP000001194"/>
    </source>
</evidence>